<dbReference type="InterPro" id="IPR039425">
    <property type="entry name" value="RNA_pol_sigma-70-like"/>
</dbReference>
<dbReference type="Pfam" id="PF08281">
    <property type="entry name" value="Sigma70_r4_2"/>
    <property type="match status" value="1"/>
</dbReference>
<dbReference type="PANTHER" id="PTHR43133">
    <property type="entry name" value="RNA POLYMERASE ECF-TYPE SIGMA FACTO"/>
    <property type="match status" value="1"/>
</dbReference>
<keyword evidence="8" id="KW-1185">Reference proteome</keyword>
<evidence type="ECO:0000259" key="6">
    <source>
        <dbReference type="Pfam" id="PF08281"/>
    </source>
</evidence>
<accession>A0A2R9SVQ1</accession>
<dbReference type="GO" id="GO:0006352">
    <property type="term" value="P:DNA-templated transcription initiation"/>
    <property type="evidence" value="ECO:0007669"/>
    <property type="project" value="InterPro"/>
</dbReference>
<dbReference type="CDD" id="cd06171">
    <property type="entry name" value="Sigma70_r4"/>
    <property type="match status" value="1"/>
</dbReference>
<dbReference type="AlphaFoldDB" id="A0A2R9SVQ1"/>
<keyword evidence="3" id="KW-0731">Sigma factor</keyword>
<dbReference type="InterPro" id="IPR007627">
    <property type="entry name" value="RNA_pol_sigma70_r2"/>
</dbReference>
<dbReference type="Gene3D" id="1.10.1740.10">
    <property type="match status" value="1"/>
</dbReference>
<keyword evidence="2" id="KW-0805">Transcription regulation</keyword>
<comment type="caution">
    <text evidence="7">The sequence shown here is derived from an EMBL/GenBank/DDBJ whole genome shotgun (WGS) entry which is preliminary data.</text>
</comment>
<dbReference type="Pfam" id="PF04542">
    <property type="entry name" value="Sigma70_r2"/>
    <property type="match status" value="1"/>
</dbReference>
<protein>
    <submittedName>
        <fullName evidence="7">RNA polymerase, sigma-24 subunit, ECF subfamily protein</fullName>
    </submittedName>
</protein>
<evidence type="ECO:0000256" key="4">
    <source>
        <dbReference type="ARBA" id="ARBA00023163"/>
    </source>
</evidence>
<dbReference type="GO" id="GO:0016987">
    <property type="term" value="F:sigma factor activity"/>
    <property type="evidence" value="ECO:0007669"/>
    <property type="project" value="UniProtKB-KW"/>
</dbReference>
<evidence type="ECO:0000256" key="1">
    <source>
        <dbReference type="ARBA" id="ARBA00010641"/>
    </source>
</evidence>
<dbReference type="GO" id="GO:0003677">
    <property type="term" value="F:DNA binding"/>
    <property type="evidence" value="ECO:0007669"/>
    <property type="project" value="InterPro"/>
</dbReference>
<evidence type="ECO:0000256" key="2">
    <source>
        <dbReference type="ARBA" id="ARBA00023015"/>
    </source>
</evidence>
<dbReference type="SUPFAM" id="SSF88659">
    <property type="entry name" value="Sigma3 and sigma4 domains of RNA polymerase sigma factors"/>
    <property type="match status" value="1"/>
</dbReference>
<keyword evidence="4" id="KW-0804">Transcription</keyword>
<dbReference type="EMBL" id="ADHJ01000020">
    <property type="protein sequence ID" value="EFU41445.1"/>
    <property type="molecule type" value="Genomic_DNA"/>
</dbReference>
<evidence type="ECO:0000313" key="7">
    <source>
        <dbReference type="EMBL" id="EFU41445.1"/>
    </source>
</evidence>
<comment type="similarity">
    <text evidence="1">Belongs to the sigma-70 factor family. ECF subfamily.</text>
</comment>
<dbReference type="NCBIfam" id="TIGR02937">
    <property type="entry name" value="sigma70-ECF"/>
    <property type="match status" value="1"/>
</dbReference>
<dbReference type="SUPFAM" id="SSF88946">
    <property type="entry name" value="Sigma2 domain of RNA polymerase sigma factors"/>
    <property type="match status" value="1"/>
</dbReference>
<reference evidence="7 8" key="1">
    <citation type="journal article" date="2010" name="BMC Genomics">
        <title>Genome sequence of the pattern forming Paenibacillus vortex bacterium reveals potential for thriving in complex environments.</title>
        <authorList>
            <person name="Sirota-Madi A."/>
            <person name="Olender T."/>
            <person name="Helman Y."/>
            <person name="Ingham C."/>
            <person name="Brainis I."/>
            <person name="Roth D."/>
            <person name="Hagi E."/>
            <person name="Brodsky L."/>
            <person name="Leshkowitz D."/>
            <person name="Galatenko V."/>
            <person name="Nikolaev V."/>
            <person name="Mugasimangalam R.C."/>
            <person name="Bransburg-Zabary S."/>
            <person name="Gutnick D.L."/>
            <person name="Lancet D."/>
            <person name="Ben-Jacob E."/>
        </authorList>
    </citation>
    <scope>NUCLEOTIDE SEQUENCE [LARGE SCALE GENOMIC DNA]</scope>
    <source>
        <strain evidence="7 8">V453</strain>
    </source>
</reference>
<dbReference type="PANTHER" id="PTHR43133:SF51">
    <property type="entry name" value="RNA POLYMERASE SIGMA FACTOR"/>
    <property type="match status" value="1"/>
</dbReference>
<dbReference type="InterPro" id="IPR014284">
    <property type="entry name" value="RNA_pol_sigma-70_dom"/>
</dbReference>
<proteinExistence type="inferred from homology"/>
<dbReference type="Proteomes" id="UP000003094">
    <property type="component" value="Unassembled WGS sequence"/>
</dbReference>
<organism evidence="7 8">
    <name type="scientific">Paenibacillus vortex V453</name>
    <dbReference type="NCBI Taxonomy" id="715225"/>
    <lineage>
        <taxon>Bacteria</taxon>
        <taxon>Bacillati</taxon>
        <taxon>Bacillota</taxon>
        <taxon>Bacilli</taxon>
        <taxon>Bacillales</taxon>
        <taxon>Paenibacillaceae</taxon>
        <taxon>Paenibacillus</taxon>
    </lineage>
</organism>
<dbReference type="InterPro" id="IPR013325">
    <property type="entry name" value="RNA_pol_sigma_r2"/>
</dbReference>
<dbReference type="InterPro" id="IPR013249">
    <property type="entry name" value="RNA_pol_sigma70_r4_t2"/>
</dbReference>
<dbReference type="InterPro" id="IPR036388">
    <property type="entry name" value="WH-like_DNA-bd_sf"/>
</dbReference>
<evidence type="ECO:0000259" key="5">
    <source>
        <dbReference type="Pfam" id="PF04542"/>
    </source>
</evidence>
<feature type="domain" description="RNA polymerase sigma-70 region 2" evidence="5">
    <location>
        <begin position="40"/>
        <end position="106"/>
    </location>
</feature>
<dbReference type="KEGG" id="pvo:PVOR_13814"/>
<dbReference type="InterPro" id="IPR013324">
    <property type="entry name" value="RNA_pol_sigma_r3/r4-like"/>
</dbReference>
<dbReference type="Gene3D" id="1.10.10.10">
    <property type="entry name" value="Winged helix-like DNA-binding domain superfamily/Winged helix DNA-binding domain"/>
    <property type="match status" value="1"/>
</dbReference>
<sequence>MQGQPPKLTSIVFGKEGRAIDAETLITRILQGEQEAFRELVNHYSQHVFHTAYSVLRDAKEAEDASQEVFIQVYKALPQYRSEGFKTWITRITLNKAIDMKRKLSRKPPEQLPGEHDEVLDKLPSRDEDVVSLLIHKERREELREKIEQLPDNHREIITAFYLDEKNYEQIATELNVTVKTVESKLYRARQWIRKSWKEEEWK</sequence>
<evidence type="ECO:0000313" key="8">
    <source>
        <dbReference type="Proteomes" id="UP000003094"/>
    </source>
</evidence>
<name>A0A2R9SVQ1_9BACL</name>
<gene>
    <name evidence="7" type="ORF">PVOR_13814</name>
</gene>
<dbReference type="GeneID" id="97556319"/>
<dbReference type="RefSeq" id="WP_006209537.1">
    <property type="nucleotide sequence ID" value="NZ_ADHJ01000020.1"/>
</dbReference>
<feature type="domain" description="RNA polymerase sigma factor 70 region 4 type 2" evidence="6">
    <location>
        <begin position="140"/>
        <end position="192"/>
    </location>
</feature>
<evidence type="ECO:0000256" key="3">
    <source>
        <dbReference type="ARBA" id="ARBA00023082"/>
    </source>
</evidence>